<sequence length="208" mass="24265">MNDNQFYVEMVGNLVWPVVVIICVFIIKDKIQKIGLKLAKYKDAELHFSDQQTAKPNSTVQQDLQRLIPIDSTGFRKEVEDRLQDSLVQITSDEEKIDILVKNLAQEQLNRAFETIYYNIFGTQIRLLEFLSVQESGAVKTTDILPFFEECKKSNPQTFSKSNLSDYLNFLHTWELLEFDADQYIITKKGRAFLRYITAMQFNKNKAF</sequence>
<organism evidence="1 2">
    <name type="scientific">Photobacterium damselae</name>
    <dbReference type="NCBI Taxonomy" id="38293"/>
    <lineage>
        <taxon>Bacteria</taxon>
        <taxon>Pseudomonadati</taxon>
        <taxon>Pseudomonadota</taxon>
        <taxon>Gammaproteobacteria</taxon>
        <taxon>Vibrionales</taxon>
        <taxon>Vibrionaceae</taxon>
        <taxon>Photobacterium</taxon>
    </lineage>
</organism>
<dbReference type="Proteomes" id="UP000251647">
    <property type="component" value="Unassembled WGS sequence"/>
</dbReference>
<name>A0A2T3QJR6_PHODM</name>
<evidence type="ECO:0000313" key="2">
    <source>
        <dbReference type="Proteomes" id="UP000251647"/>
    </source>
</evidence>
<reference evidence="1 2" key="1">
    <citation type="submission" date="2018-06" db="EMBL/GenBank/DDBJ databases">
        <authorList>
            <consortium name="Pathogen Informatics"/>
            <person name="Doyle S."/>
        </authorList>
    </citation>
    <scope>NUCLEOTIDE SEQUENCE [LARGE SCALE GENOMIC DNA]</scope>
    <source>
        <strain evidence="1 2">NCTC11647</strain>
    </source>
</reference>
<dbReference type="SUPFAM" id="SSF46785">
    <property type="entry name" value="Winged helix' DNA-binding domain"/>
    <property type="match status" value="1"/>
</dbReference>
<dbReference type="InterPro" id="IPR036390">
    <property type="entry name" value="WH_DNA-bd_sf"/>
</dbReference>
<evidence type="ECO:0000313" key="1">
    <source>
        <dbReference type="EMBL" id="SPY43811.1"/>
    </source>
</evidence>
<dbReference type="EMBL" id="UATL01000005">
    <property type="protein sequence ID" value="SPY43811.1"/>
    <property type="molecule type" value="Genomic_DNA"/>
</dbReference>
<gene>
    <name evidence="1" type="ORF">NCTC11647_02743</name>
</gene>
<proteinExistence type="predicted"/>
<protein>
    <submittedName>
        <fullName evidence="1">Uncharacterized protein</fullName>
    </submittedName>
</protein>
<dbReference type="AlphaFoldDB" id="A0A2T3QJR6"/>
<dbReference type="Gene3D" id="1.10.10.10">
    <property type="entry name" value="Winged helix-like DNA-binding domain superfamily/Winged helix DNA-binding domain"/>
    <property type="match status" value="1"/>
</dbReference>
<dbReference type="RefSeq" id="WP_005305227.1">
    <property type="nucleotide sequence ID" value="NZ_CP018298.1"/>
</dbReference>
<dbReference type="InterPro" id="IPR036388">
    <property type="entry name" value="WH-like_DNA-bd_sf"/>
</dbReference>
<accession>A0A2T3QJR6</accession>
<dbReference type="OrthoDB" id="7840545at2"/>